<dbReference type="AlphaFoldDB" id="A0A151WGH5"/>
<sequence>MHHPYFGINTRQELKRMFPNKWIDGRGGPVLFPARSPDLTCLNYYLWGRVKELAYFQRPIISENMKERIKNIFSRNNNSRVRRSPSKLPTKTGMSRSTCRTF</sequence>
<dbReference type="Proteomes" id="UP000075809">
    <property type="component" value="Unassembled WGS sequence"/>
</dbReference>
<gene>
    <name evidence="2" type="ORF">ALC60_14021</name>
</gene>
<keyword evidence="3" id="KW-1185">Reference proteome</keyword>
<reference evidence="2 3" key="1">
    <citation type="submission" date="2015-09" db="EMBL/GenBank/DDBJ databases">
        <title>Trachymyrmex zeteki WGS genome.</title>
        <authorList>
            <person name="Nygaard S."/>
            <person name="Hu H."/>
            <person name="Boomsma J."/>
            <person name="Zhang G."/>
        </authorList>
    </citation>
    <scope>NUCLEOTIDE SEQUENCE [LARGE SCALE GENOMIC DNA]</scope>
    <source>
        <strain evidence="2">Tzet28-1</strain>
        <tissue evidence="2">Whole body</tissue>
    </source>
</reference>
<dbReference type="PANTHER" id="PTHR47326">
    <property type="entry name" value="TRANSPOSABLE ELEMENT TC3 TRANSPOSASE-LIKE PROTEIN"/>
    <property type="match status" value="1"/>
</dbReference>
<evidence type="ECO:0008006" key="4">
    <source>
        <dbReference type="Google" id="ProtNLM"/>
    </source>
</evidence>
<dbReference type="EMBL" id="KQ983167">
    <property type="protein sequence ID" value="KYQ46932.1"/>
    <property type="molecule type" value="Genomic_DNA"/>
</dbReference>
<accession>A0A151WGH5</accession>
<feature type="compositionally biased region" description="Polar residues" evidence="1">
    <location>
        <begin position="87"/>
        <end position="102"/>
    </location>
</feature>
<evidence type="ECO:0000256" key="1">
    <source>
        <dbReference type="SAM" id="MobiDB-lite"/>
    </source>
</evidence>
<evidence type="ECO:0000313" key="3">
    <source>
        <dbReference type="Proteomes" id="UP000075809"/>
    </source>
</evidence>
<dbReference type="STRING" id="64791.A0A151WGH5"/>
<proteinExistence type="predicted"/>
<protein>
    <recommendedName>
        <fullName evidence="4">DUF4817 domain-containing protein</fullName>
    </recommendedName>
</protein>
<organism evidence="2 3">
    <name type="scientific">Mycetomoellerius zeteki</name>
    <dbReference type="NCBI Taxonomy" id="64791"/>
    <lineage>
        <taxon>Eukaryota</taxon>
        <taxon>Metazoa</taxon>
        <taxon>Ecdysozoa</taxon>
        <taxon>Arthropoda</taxon>
        <taxon>Hexapoda</taxon>
        <taxon>Insecta</taxon>
        <taxon>Pterygota</taxon>
        <taxon>Neoptera</taxon>
        <taxon>Endopterygota</taxon>
        <taxon>Hymenoptera</taxon>
        <taxon>Apocrita</taxon>
        <taxon>Aculeata</taxon>
        <taxon>Formicoidea</taxon>
        <taxon>Formicidae</taxon>
        <taxon>Myrmicinae</taxon>
        <taxon>Mycetomoellerius</taxon>
    </lineage>
</organism>
<feature type="region of interest" description="Disordered" evidence="1">
    <location>
        <begin position="76"/>
        <end position="102"/>
    </location>
</feature>
<dbReference type="GO" id="GO:0003676">
    <property type="term" value="F:nucleic acid binding"/>
    <property type="evidence" value="ECO:0007669"/>
    <property type="project" value="InterPro"/>
</dbReference>
<dbReference type="InterPro" id="IPR036397">
    <property type="entry name" value="RNaseH_sf"/>
</dbReference>
<dbReference type="PANTHER" id="PTHR47326:SF1">
    <property type="entry name" value="HTH PSQ-TYPE DOMAIN-CONTAINING PROTEIN"/>
    <property type="match status" value="1"/>
</dbReference>
<name>A0A151WGH5_9HYME</name>
<dbReference type="Gene3D" id="3.30.420.10">
    <property type="entry name" value="Ribonuclease H-like superfamily/Ribonuclease H"/>
    <property type="match status" value="1"/>
</dbReference>
<evidence type="ECO:0000313" key="2">
    <source>
        <dbReference type="EMBL" id="KYQ46932.1"/>
    </source>
</evidence>